<organism evidence="2 3">
    <name type="scientific">Azospirillum palustre</name>
    <dbReference type="NCBI Taxonomy" id="2044885"/>
    <lineage>
        <taxon>Bacteria</taxon>
        <taxon>Pseudomonadati</taxon>
        <taxon>Pseudomonadota</taxon>
        <taxon>Alphaproteobacteria</taxon>
        <taxon>Rhodospirillales</taxon>
        <taxon>Azospirillaceae</taxon>
        <taxon>Azospirillum</taxon>
    </lineage>
</organism>
<reference evidence="3" key="1">
    <citation type="submission" date="2017-10" db="EMBL/GenBank/DDBJ databases">
        <authorList>
            <person name="Kravchenko I.K."/>
            <person name="Grouzdev D.S."/>
        </authorList>
    </citation>
    <scope>NUCLEOTIDE SEQUENCE [LARGE SCALE GENOMIC DNA]</scope>
    <source>
        <strain evidence="3">B2</strain>
    </source>
</reference>
<proteinExistence type="predicted"/>
<sequence>MYLEQRGYQDLSIVDGSGDGGRDVVCSREDLRIQLSVRKDWETKINDEAFKTLSSGKHHLIFVTNRSIGPDAEQHFLSTNYNQKGRVDLTIADLRRISTALARPGVIRRSYEMLGMSVPLELHADPKDIAISTVLMFSQEARELHNEVIEANLRAQLLKRPDISEPELIRHLSDSIPGVNIERAARSALSRLRIAGRVQQVANRFRLSDVELEIMQAAETEFLAARRADVKALVELTGLESDAAGELLDIALELLVRGRDFDGQGPIEAALSNFIAAHGLSRKRSGVFEVLAASATARLRQYGATVDQIFSANSFDIYRALGRRTDLSLVLDASVAMPVLFGLAFGEAKSRFGMAAMALKRACDAHGIKMVVPRPYLNEMAAHGLSALDRLDVYNALPDEARGPLRASENAYISHYTHIAEHLRRKGDDLSLKDFLRYFGISSGKSLGSVENKIQTVLDNHNIKILPNAYYDKDIWDLIQKQKMFQVKLLIDHDASVVTMLKNEDMKGFILDTWDKVMIDLVEELARVYADTPARVIDFLSMAAGEEFETDQSYELMATLLHIDERAAAPLAQKIDKIRSVTQAYKLDEFVREARESKGATWTLSPQDVAPFIDKPEPIVNLDDRLN</sequence>
<protein>
    <recommendedName>
        <fullName evidence="1">Restriction endonuclease type IV Mrr domain-containing protein</fullName>
    </recommendedName>
</protein>
<dbReference type="Pfam" id="PF04471">
    <property type="entry name" value="Mrr_cat"/>
    <property type="match status" value="1"/>
</dbReference>
<name>A0A2B8BGB7_9PROT</name>
<evidence type="ECO:0000259" key="1">
    <source>
        <dbReference type="Pfam" id="PF04471"/>
    </source>
</evidence>
<evidence type="ECO:0000313" key="3">
    <source>
        <dbReference type="Proteomes" id="UP000225379"/>
    </source>
</evidence>
<feature type="domain" description="Restriction endonuclease type IV Mrr" evidence="1">
    <location>
        <begin position="2"/>
        <end position="76"/>
    </location>
</feature>
<dbReference type="GO" id="GO:0009307">
    <property type="term" value="P:DNA restriction-modification system"/>
    <property type="evidence" value="ECO:0007669"/>
    <property type="project" value="InterPro"/>
</dbReference>
<dbReference type="AlphaFoldDB" id="A0A2B8BGB7"/>
<dbReference type="InterPro" id="IPR007560">
    <property type="entry name" value="Restrct_endonuc_IV_Mrr"/>
</dbReference>
<gene>
    <name evidence="2" type="ORF">CRT60_15105</name>
</gene>
<dbReference type="GO" id="GO:0003677">
    <property type="term" value="F:DNA binding"/>
    <property type="evidence" value="ECO:0007669"/>
    <property type="project" value="InterPro"/>
</dbReference>
<accession>A0A2B8BGB7</accession>
<comment type="caution">
    <text evidence="2">The sequence shown here is derived from an EMBL/GenBank/DDBJ whole genome shotgun (WGS) entry which is preliminary data.</text>
</comment>
<keyword evidence="3" id="KW-1185">Reference proteome</keyword>
<evidence type="ECO:0000313" key="2">
    <source>
        <dbReference type="EMBL" id="PGH56277.1"/>
    </source>
</evidence>
<dbReference type="EMBL" id="PDKW01000041">
    <property type="protein sequence ID" value="PGH56277.1"/>
    <property type="molecule type" value="Genomic_DNA"/>
</dbReference>
<dbReference type="Proteomes" id="UP000225379">
    <property type="component" value="Unassembled WGS sequence"/>
</dbReference>
<dbReference type="GO" id="GO:0004519">
    <property type="term" value="F:endonuclease activity"/>
    <property type="evidence" value="ECO:0007669"/>
    <property type="project" value="InterPro"/>
</dbReference>